<dbReference type="EC" id="2.7.11.1" evidence="1"/>
<keyword evidence="1" id="KW-0808">Transferase</keyword>
<evidence type="ECO:0000313" key="2">
    <source>
        <dbReference type="Proteomes" id="UP001140087"/>
    </source>
</evidence>
<organism evidence="1 2">
    <name type="scientific">Coemansia helicoidea</name>
    <dbReference type="NCBI Taxonomy" id="1286919"/>
    <lineage>
        <taxon>Eukaryota</taxon>
        <taxon>Fungi</taxon>
        <taxon>Fungi incertae sedis</taxon>
        <taxon>Zoopagomycota</taxon>
        <taxon>Kickxellomycotina</taxon>
        <taxon>Kickxellomycetes</taxon>
        <taxon>Kickxellales</taxon>
        <taxon>Kickxellaceae</taxon>
        <taxon>Coemansia</taxon>
    </lineage>
</organism>
<accession>A0ACC1L921</accession>
<comment type="caution">
    <text evidence="1">The sequence shown here is derived from an EMBL/GenBank/DDBJ whole genome shotgun (WGS) entry which is preliminary data.</text>
</comment>
<keyword evidence="1" id="KW-0418">Kinase</keyword>
<keyword evidence="2" id="KW-1185">Reference proteome</keyword>
<keyword evidence="1" id="KW-0396">Initiation factor</keyword>
<name>A0ACC1L921_9FUNG</name>
<sequence>HFRHLANSSLDGTTCDVVCVGVQIPLDMVVEEMARYQQQVLSAAALAAPTFGLWTRKRCDVVVASFGTQPMLRQRIALARELWANGLRTDFLYNDDPEMTMERLVGICRDQGMNWIVTLKRRAGTPSSGDQLSATRYMFKVKNILRRVESEVAHDALCDWLHADVAEQNRMDLHTHGQRSTVPGSESAAASAPAADTATTAAAETAATSAMVGRGGRLEVVVVDPQRKARHVNRARQRHRTGLSDRAQAAVTRVLADVRTAPVLVVDEGAEVVRRLAGEQSILSDAGYKRVLELSSPHQRAYIVELRALLERYQREGAAHVWLYAVKGDLAIAYTL</sequence>
<feature type="non-terminal residue" evidence="1">
    <location>
        <position position="1"/>
    </location>
</feature>
<dbReference type="EMBL" id="JANBUN010000424">
    <property type="protein sequence ID" value="KAJ2803877.1"/>
    <property type="molecule type" value="Genomic_DNA"/>
</dbReference>
<dbReference type="Proteomes" id="UP001140087">
    <property type="component" value="Unassembled WGS sequence"/>
</dbReference>
<protein>
    <submittedName>
        <fullName evidence="1">Eukaryotic translation initiation factor 2-alpha kinase</fullName>
        <ecNumber evidence="1">2.7.11.1</ecNumber>
    </submittedName>
</protein>
<gene>
    <name evidence="1" type="primary">GCN2_1</name>
    <name evidence="1" type="ORF">H4R21_001864</name>
</gene>
<keyword evidence="1" id="KW-0648">Protein biosynthesis</keyword>
<proteinExistence type="predicted"/>
<evidence type="ECO:0000313" key="1">
    <source>
        <dbReference type="EMBL" id="KAJ2803877.1"/>
    </source>
</evidence>
<reference evidence="1" key="1">
    <citation type="submission" date="2022-07" db="EMBL/GenBank/DDBJ databases">
        <title>Phylogenomic reconstructions and comparative analyses of Kickxellomycotina fungi.</title>
        <authorList>
            <person name="Reynolds N.K."/>
            <person name="Stajich J.E."/>
            <person name="Barry K."/>
            <person name="Grigoriev I.V."/>
            <person name="Crous P."/>
            <person name="Smith M.E."/>
        </authorList>
    </citation>
    <scope>NUCLEOTIDE SEQUENCE</scope>
    <source>
        <strain evidence="1">BCRC 34780</strain>
    </source>
</reference>